<evidence type="ECO:0000313" key="4">
    <source>
        <dbReference type="EMBL" id="CBZ55723.1"/>
    </source>
</evidence>
<keyword evidence="5" id="KW-1185">Reference proteome</keyword>
<feature type="region of interest" description="Disordered" evidence="2">
    <location>
        <begin position="423"/>
        <end position="451"/>
    </location>
</feature>
<dbReference type="VEuPathDB" id="ToxoDB:NCLIV_061480"/>
<feature type="region of interest" description="Disordered" evidence="2">
    <location>
        <begin position="117"/>
        <end position="139"/>
    </location>
</feature>
<keyword evidence="1" id="KW-0175">Coiled coil</keyword>
<feature type="transmembrane region" description="Helical" evidence="3">
    <location>
        <begin position="20"/>
        <end position="42"/>
    </location>
</feature>
<dbReference type="GeneID" id="13441154"/>
<reference evidence="5" key="1">
    <citation type="journal article" date="2012" name="PLoS Pathog.">
        <title>Comparative genomics of the apicomplexan parasites Toxoplasma gondii and Neospora caninum: Coccidia differing in host range and transmission strategy.</title>
        <authorList>
            <person name="Reid A.J."/>
            <person name="Vermont S.J."/>
            <person name="Cotton J.A."/>
            <person name="Harris D."/>
            <person name="Hill-Cawthorne G.A."/>
            <person name="Konen-Waisman S."/>
            <person name="Latham S.M."/>
            <person name="Mourier T."/>
            <person name="Norton R."/>
            <person name="Quail M.A."/>
            <person name="Sanders M."/>
            <person name="Shanmugam D."/>
            <person name="Sohal A."/>
            <person name="Wasmuth J.D."/>
            <person name="Brunk B."/>
            <person name="Grigg M.E."/>
            <person name="Howard J.C."/>
            <person name="Parkinson J."/>
            <person name="Roos D.S."/>
            <person name="Trees A.J."/>
            <person name="Berriman M."/>
            <person name="Pain A."/>
            <person name="Wastling J.M."/>
        </authorList>
    </citation>
    <scope>NUCLEOTIDE SEQUENCE [LARGE SCALE GENOMIC DNA]</scope>
    <source>
        <strain evidence="5">Liverpool</strain>
    </source>
</reference>
<protein>
    <recommendedName>
        <fullName evidence="6">Centrosomal protein POC5</fullName>
    </recommendedName>
</protein>
<dbReference type="OMA" id="IQPSGDC"/>
<feature type="compositionally biased region" description="Basic and acidic residues" evidence="2">
    <location>
        <begin position="221"/>
        <end position="230"/>
    </location>
</feature>
<dbReference type="Proteomes" id="UP000007494">
    <property type="component" value="Chromosome XII"/>
</dbReference>
<feature type="region of interest" description="Disordered" evidence="2">
    <location>
        <begin position="774"/>
        <end position="805"/>
    </location>
</feature>
<feature type="compositionally biased region" description="Low complexity" evidence="2">
    <location>
        <begin position="792"/>
        <end position="803"/>
    </location>
</feature>
<feature type="region of interest" description="Disordered" evidence="2">
    <location>
        <begin position="191"/>
        <end position="230"/>
    </location>
</feature>
<feature type="coiled-coil region" evidence="1">
    <location>
        <begin position="497"/>
        <end position="531"/>
    </location>
</feature>
<evidence type="ECO:0000256" key="3">
    <source>
        <dbReference type="SAM" id="Phobius"/>
    </source>
</evidence>
<feature type="region of interest" description="Disordered" evidence="2">
    <location>
        <begin position="932"/>
        <end position="962"/>
    </location>
</feature>
<dbReference type="AlphaFoldDB" id="F0VPS6"/>
<feature type="compositionally biased region" description="Low complexity" evidence="2">
    <location>
        <begin position="372"/>
        <end position="385"/>
    </location>
</feature>
<sequence>MDSRKQMYEVSRISGFSLRIHISIINVIRVAGAASLLFVAYFSHTVSMPRTSHKPRKLVRKVEAESVFSRRSGVGSHLAFRHSSGCRGHRSLSEGSRARAHFGEQCLYLSTMESRFRFQQPRSPSPPNNEAADDSDKWHCTDKATVSRPVMIELIDPPSSVGQTQKSGSSFIQRVRPNESDAGVERCFSSYQESAESEIPSTTSQRRSRPVSPLSGPFRKRGLDKMKSCKRDVPRAEEWSTDLPCDADTSGNLSFWSRPPSSYGDSCPDWSDRGAIAENSDSRDVCSLPCSVLSAHWHLRQSLKESSEERDGEETIPESTTRRGSASPAEATTTSSVPPLPPSAWEEDEPQKTADPRLEERAPSRGRKSSTTKRCSASRSSASASEGVSAVPHCTSPTCSKKLPECLAKKVPELRGENVITRDHESLSSRQNFEGKPSTFSGAPNQPSLTRFEDDSQLFSDELQRSLAHVCRTAELTFFNTTASMQRRMAEQFRFEQQQHERMLRESRAEVEAARAELVGMRSAKEATEDQLLRVFAYVRRRLLRQQVRERREAAFKAWRTFAEREKARRRLTGLVEAQRVHRMLQRAFHPWRHQSFRASVERMKQRATQAAQEAAEHQIAALQSERRKETQMLIETRQKLRLEAFQRQQLQKTLQILFLQGATAVCAPMNGDSKSIAGIQLSENTPYLGDVHPSAHNQNYRICEGSTADAPGVSSARIPLSLGEMKSSFLSPADISTAARAADPFPGIGLADFPGRYLPANGPALAGAVGSNPPLSHQHQPGRDECVRGHSSTPIGTPSSPIANMRAPYSTAVHPIGAHRSIPTMETAQQRQSCIGPLTAREIQPSGDCNLAVVGRTVRSTPRLDAHLPNLPACHLSSEHIPDSEEGKTQIGLGHQLPFLTSPPFTSQGVKTQLQQVITHNRGQTLRAAAFGSDEVKQVDNQAPRPAPGSENQPRRVTPPTQYWVPDNAVRRMGVSAMSRDAGTCEQGTRSDRLGINNPINASPLEPQMTGTPPLRESSGRFSWVIQDRTHRYKGREGECVGLSTRTRSAFMPANINKNRAPRTGRISPSVAENLTSAPPVASYFSESSDFVMPFQATFGSRAASLGNRKIQKSTVIAGKECRVKSSLWSKKQTNWTRSITAGS</sequence>
<accession>F0VPS6</accession>
<dbReference type="eggNOG" id="ENOG502QYXT">
    <property type="taxonomic scope" value="Eukaryota"/>
</dbReference>
<feature type="compositionally biased region" description="Low complexity" evidence="2">
    <location>
        <begin position="325"/>
        <end position="337"/>
    </location>
</feature>
<feature type="coiled-coil region" evidence="1">
    <location>
        <begin position="601"/>
        <end position="640"/>
    </location>
</feature>
<name>F0VPS6_NEOCL</name>
<keyword evidence="3" id="KW-0812">Transmembrane</keyword>
<evidence type="ECO:0000256" key="1">
    <source>
        <dbReference type="SAM" id="Coils"/>
    </source>
</evidence>
<dbReference type="OrthoDB" id="331266at2759"/>
<evidence type="ECO:0000256" key="2">
    <source>
        <dbReference type="SAM" id="MobiDB-lite"/>
    </source>
</evidence>
<gene>
    <name evidence="4" type="ORF">NCLIV_061480</name>
</gene>
<feature type="compositionally biased region" description="Basic and acidic residues" evidence="2">
    <location>
        <begin position="350"/>
        <end position="363"/>
    </location>
</feature>
<feature type="region of interest" description="Disordered" evidence="2">
    <location>
        <begin position="302"/>
        <end position="398"/>
    </location>
</feature>
<feature type="compositionally biased region" description="Polar residues" evidence="2">
    <location>
        <begin position="428"/>
        <end position="449"/>
    </location>
</feature>
<dbReference type="InParanoid" id="F0VPS6"/>
<evidence type="ECO:0008006" key="6">
    <source>
        <dbReference type="Google" id="ProtNLM"/>
    </source>
</evidence>
<evidence type="ECO:0000313" key="5">
    <source>
        <dbReference type="Proteomes" id="UP000007494"/>
    </source>
</evidence>
<proteinExistence type="predicted"/>
<dbReference type="EMBL" id="FR823393">
    <property type="protein sequence ID" value="CBZ55723.1"/>
    <property type="molecule type" value="Genomic_DNA"/>
</dbReference>
<organism evidence="4 5">
    <name type="scientific">Neospora caninum (strain Liverpool)</name>
    <dbReference type="NCBI Taxonomy" id="572307"/>
    <lineage>
        <taxon>Eukaryota</taxon>
        <taxon>Sar</taxon>
        <taxon>Alveolata</taxon>
        <taxon>Apicomplexa</taxon>
        <taxon>Conoidasida</taxon>
        <taxon>Coccidia</taxon>
        <taxon>Eucoccidiorida</taxon>
        <taxon>Eimeriorina</taxon>
        <taxon>Sarcocystidae</taxon>
        <taxon>Neospora</taxon>
    </lineage>
</organism>
<keyword evidence="3" id="KW-0472">Membrane</keyword>
<feature type="compositionally biased region" description="Polar residues" evidence="2">
    <location>
        <begin position="191"/>
        <end position="205"/>
    </location>
</feature>
<dbReference type="RefSeq" id="XP_003885749.1">
    <property type="nucleotide sequence ID" value="XM_003885700.1"/>
</dbReference>
<keyword evidence="3" id="KW-1133">Transmembrane helix</keyword>
<feature type="region of interest" description="Disordered" evidence="2">
    <location>
        <begin position="978"/>
        <end position="1019"/>
    </location>
</feature>